<dbReference type="GeneID" id="183315"/>
<reference evidence="2 3" key="1">
    <citation type="journal article" date="1998" name="Science">
        <title>Genome sequence of the nematode C. elegans: a platform for investigating biology.</title>
        <authorList>
            <consortium name="The C. elegans sequencing consortium"/>
            <person name="Sulson J.E."/>
            <person name="Waterston R."/>
        </authorList>
    </citation>
    <scope>NUCLEOTIDE SEQUENCE [LARGE SCALE GENOMIC DNA]</scope>
    <source>
        <strain evidence="2 3">Bristol N2</strain>
    </source>
</reference>
<organism evidence="2 3">
    <name type="scientific">Caenorhabditis elegans</name>
    <dbReference type="NCBI Taxonomy" id="6239"/>
    <lineage>
        <taxon>Eukaryota</taxon>
        <taxon>Metazoa</taxon>
        <taxon>Ecdysozoa</taxon>
        <taxon>Nematoda</taxon>
        <taxon>Chromadorea</taxon>
        <taxon>Rhabditida</taxon>
        <taxon>Rhabditina</taxon>
        <taxon>Rhabditomorpha</taxon>
        <taxon>Rhabditoidea</taxon>
        <taxon>Rhabditidae</taxon>
        <taxon>Peloderinae</taxon>
        <taxon>Caenorhabditis</taxon>
    </lineage>
</organism>
<accession>Q9XVC2</accession>
<dbReference type="Pfam" id="PF01827">
    <property type="entry name" value="FTH"/>
    <property type="match status" value="1"/>
</dbReference>
<dbReference type="STRING" id="6239.C38D9.4.1"/>
<evidence type="ECO:0000259" key="1">
    <source>
        <dbReference type="Pfam" id="PF01827"/>
    </source>
</evidence>
<dbReference type="AlphaFoldDB" id="Q9XVC2"/>
<dbReference type="PANTHER" id="PTHR23014">
    <property type="entry name" value="F-BOX A PROTEIN"/>
    <property type="match status" value="1"/>
</dbReference>
<dbReference type="RefSeq" id="NP_507452.1">
    <property type="nucleotide sequence ID" value="NM_075051.1"/>
</dbReference>
<protein>
    <submittedName>
        <fullName evidence="2">DUF38 domain-containing protein</fullName>
    </submittedName>
</protein>
<dbReference type="EMBL" id="BX284605">
    <property type="protein sequence ID" value="CAB03950.1"/>
    <property type="molecule type" value="Genomic_DNA"/>
</dbReference>
<dbReference type="PaxDb" id="6239-C38D9.4"/>
<dbReference type="InterPro" id="IPR002900">
    <property type="entry name" value="DUF38/FTH_CAE_spp"/>
</dbReference>
<proteinExistence type="predicted"/>
<dbReference type="AGR" id="WB:WBGene00008012"/>
<evidence type="ECO:0000313" key="3">
    <source>
        <dbReference type="Proteomes" id="UP000001940"/>
    </source>
</evidence>
<dbReference type="KEGG" id="cel:CELE_C38D9.4"/>
<keyword evidence="3" id="KW-1185">Reference proteome</keyword>
<evidence type="ECO:0000313" key="4">
    <source>
        <dbReference type="WormBase" id="C38D9.4"/>
    </source>
</evidence>
<dbReference type="WormBase" id="C38D9.4">
    <property type="protein sequence ID" value="CE19730"/>
    <property type="gene ID" value="WBGene00008012"/>
    <property type="gene designation" value="fbxa-133"/>
</dbReference>
<dbReference type="UCSC" id="C38D9.4">
    <property type="organism name" value="c. elegans"/>
</dbReference>
<dbReference type="eggNOG" id="ENOG502TJQP">
    <property type="taxonomic scope" value="Eukaryota"/>
</dbReference>
<dbReference type="Proteomes" id="UP000001940">
    <property type="component" value="Chromosome V"/>
</dbReference>
<dbReference type="HOGENOM" id="CLU_030831_0_3_1"/>
<gene>
    <name evidence="2 4" type="primary">fbxa-133</name>
    <name evidence="4" type="ORF">C38D9.4</name>
    <name evidence="2" type="ORF">CELE_C38D9.4</name>
</gene>
<dbReference type="PANTHER" id="PTHR23014:SF1">
    <property type="entry name" value="DUF38 DOMAIN-CONTAINING PROTEIN-RELATED"/>
    <property type="match status" value="1"/>
</dbReference>
<dbReference type="InParanoid" id="Q9XVC2"/>
<evidence type="ECO:0000313" key="2">
    <source>
        <dbReference type="EMBL" id="CAB03950.1"/>
    </source>
</evidence>
<dbReference type="OrthoDB" id="5909986at2759"/>
<dbReference type="PIR" id="T19834">
    <property type="entry name" value="T19834"/>
</dbReference>
<dbReference type="PhylomeDB" id="Q9XVC2"/>
<dbReference type="OMA" id="FTNICIE"/>
<name>Q9XVC2_CAEEL</name>
<dbReference type="CTD" id="183315"/>
<feature type="domain" description="DUF38" evidence="1">
    <location>
        <begin position="144"/>
        <end position="285"/>
    </location>
</feature>
<sequence length="345" mass="40405">MKNKKLDTGFKFFFCWVNIYKFGSFSLSIRKVCKSLRSFVDTKYFEFSNMDLCIAIDGDNCYLKIKTPDENRTLGYKKNEIGCSFWADPPIAYNSDYIQTWTIIGDTPLNVCMSDLGSILKHHKAPIDFFKFGLRAIDDVVILTEIIRETLMPEETRLKVNTVRLVGIDMKMMTRILSYLDEKMLNAINLVYDAESRNEREELDTGRMVKLAQWKNAKILSVEKCAVSFPIESIGHFYKVKLCFRQITIQDLLYLKEIFINSCVPRKFKIQSRSFDAENLDETFGLPFVTENNVQRKMWVFRVLVNRRRVVQLDYLERIAGAREITCFKFTHSEVPPELIDEIPW</sequence>